<dbReference type="AlphaFoldDB" id="U4QYE3"/>
<name>U4QYE3_9FIRM</name>
<evidence type="ECO:0000313" key="2">
    <source>
        <dbReference type="Proteomes" id="UP000016860"/>
    </source>
</evidence>
<dbReference type="OrthoDB" id="9851151at2"/>
<dbReference type="STRING" id="1330534.L323_15845"/>
<reference evidence="1 2" key="1">
    <citation type="journal article" date="2013" name="Genome Announc.">
        <title>Draft Genome Sequence of the Cellulolytic Bacterium Clostridium papyrosolvens C7 (ATCC 700395).</title>
        <authorList>
            <person name="Zepeda V."/>
            <person name="Dassa B."/>
            <person name="Borovok I."/>
            <person name="Lamed R."/>
            <person name="Bayer E.A."/>
            <person name="Cate J.H."/>
        </authorList>
    </citation>
    <scope>NUCLEOTIDE SEQUENCE [LARGE SCALE GENOMIC DNA]</scope>
    <source>
        <strain evidence="1 2">C7</strain>
    </source>
</reference>
<sequence>MNCRYFEKAKLIKRVKGVQGYCSLHKIDILNYHKINYSPYFKCKSKNGKIYEGCSGEIIN</sequence>
<protein>
    <submittedName>
        <fullName evidence="1">Uncharacterized protein</fullName>
    </submittedName>
</protein>
<organism evidence="1 2">
    <name type="scientific">Ruminiclostridium papyrosolvens C7</name>
    <dbReference type="NCBI Taxonomy" id="1330534"/>
    <lineage>
        <taxon>Bacteria</taxon>
        <taxon>Bacillati</taxon>
        <taxon>Bacillota</taxon>
        <taxon>Clostridia</taxon>
        <taxon>Eubacteriales</taxon>
        <taxon>Oscillospiraceae</taxon>
        <taxon>Ruminiclostridium</taxon>
    </lineage>
</organism>
<proteinExistence type="predicted"/>
<comment type="caution">
    <text evidence="1">The sequence shown here is derived from an EMBL/GenBank/DDBJ whole genome shotgun (WGS) entry which is preliminary data.</text>
</comment>
<dbReference type="EMBL" id="ATAY01000085">
    <property type="protein sequence ID" value="EPR09614.1"/>
    <property type="molecule type" value="Genomic_DNA"/>
</dbReference>
<evidence type="ECO:0000313" key="1">
    <source>
        <dbReference type="EMBL" id="EPR09614.1"/>
    </source>
</evidence>
<dbReference type="PATRIC" id="fig|1330534.3.peg.3136"/>
<gene>
    <name evidence="1" type="ORF">L323_15845</name>
</gene>
<dbReference type="Proteomes" id="UP000016860">
    <property type="component" value="Unassembled WGS sequence"/>
</dbReference>
<accession>U4QYE3</accession>